<evidence type="ECO:0000256" key="2">
    <source>
        <dbReference type="ARBA" id="ARBA00023002"/>
    </source>
</evidence>
<name>A0A136INA1_9PEZI</name>
<dbReference type="SUPFAM" id="SSF48056">
    <property type="entry name" value="Di-copper centre-containing domain"/>
    <property type="match status" value="1"/>
</dbReference>
<dbReference type="PANTHER" id="PTHR11474:SF125">
    <property type="entry name" value="N-ACETYL-6-HYDROXYTRYPTOPHAN OXIDASE IVOB-RELATED"/>
    <property type="match status" value="1"/>
</dbReference>
<feature type="signal peptide" evidence="3">
    <location>
        <begin position="1"/>
        <end position="26"/>
    </location>
</feature>
<dbReference type="PANTHER" id="PTHR11474">
    <property type="entry name" value="TYROSINASE FAMILY MEMBER"/>
    <property type="match status" value="1"/>
</dbReference>
<dbReference type="Proteomes" id="UP000070501">
    <property type="component" value="Unassembled WGS sequence"/>
</dbReference>
<organism evidence="6 7">
    <name type="scientific">Microdochium bolleyi</name>
    <dbReference type="NCBI Taxonomy" id="196109"/>
    <lineage>
        <taxon>Eukaryota</taxon>
        <taxon>Fungi</taxon>
        <taxon>Dikarya</taxon>
        <taxon>Ascomycota</taxon>
        <taxon>Pezizomycotina</taxon>
        <taxon>Sordariomycetes</taxon>
        <taxon>Xylariomycetidae</taxon>
        <taxon>Xylariales</taxon>
        <taxon>Microdochiaceae</taxon>
        <taxon>Microdochium</taxon>
    </lineage>
</organism>
<dbReference type="STRING" id="196109.A0A136INA1"/>
<gene>
    <name evidence="6" type="ORF">Micbo1qcDRAFT_168711</name>
</gene>
<accession>A0A136INA1</accession>
<dbReference type="Pfam" id="PF00264">
    <property type="entry name" value="Tyrosinase"/>
    <property type="match status" value="1"/>
</dbReference>
<keyword evidence="3" id="KW-0732">Signal</keyword>
<evidence type="ECO:0000256" key="3">
    <source>
        <dbReference type="SAM" id="SignalP"/>
    </source>
</evidence>
<evidence type="ECO:0000259" key="5">
    <source>
        <dbReference type="PROSITE" id="PS00498"/>
    </source>
</evidence>
<proteinExistence type="predicted"/>
<sequence>MKLSAIASTAAMAMTALAAVVPDVSSSNVVARDEVKEEVTELIDNIKADFLADLDAQANVQARAGKPAPKCTSKNIRFRKEYGAMTRNEKLSYIKAVKCLQKLPARTPASVAAGAKSRYDDFIVTHIQQTLTAHYTGNFMAWHRWYLHLYETALRDECGYIGMQPYWDWPRYANAPQKAPFFDGSDTSLGGNGDYVPHNGTWILPPPGVANPPIYLEPGLGGGYVTTGPFANMIVNLGPVGGYEGAAPGPDGGLGYNPRRMKRDVGPWTNQRFANYTTVFDMLKSRNIDEFRFVNEGVGSTGEIGPHGGIHYTINGDPGGDLWTAPGDPSFYIHHANMDRMWSYWQLLDPSTRYKDLGSDIYAHKTWQNAPPSPFTSLDDVIEMGYTGPSTTIREMMSTTGGPLCYFYL</sequence>
<dbReference type="PROSITE" id="PS00498">
    <property type="entry name" value="TYROSINASE_2"/>
    <property type="match status" value="1"/>
</dbReference>
<dbReference type="OrthoDB" id="6132182at2759"/>
<keyword evidence="2" id="KW-0560">Oxidoreductase</keyword>
<feature type="domain" description="Tyrosinase copper-binding" evidence="5">
    <location>
        <begin position="328"/>
        <end position="339"/>
    </location>
</feature>
<keyword evidence="7" id="KW-1185">Reference proteome</keyword>
<dbReference type="PRINTS" id="PR00092">
    <property type="entry name" value="TYROSINASE"/>
</dbReference>
<dbReference type="InterPro" id="IPR002227">
    <property type="entry name" value="Tyrosinase_Cu-bd"/>
</dbReference>
<dbReference type="GO" id="GO:0016491">
    <property type="term" value="F:oxidoreductase activity"/>
    <property type="evidence" value="ECO:0007669"/>
    <property type="project" value="UniProtKB-KW"/>
</dbReference>
<keyword evidence="1" id="KW-0479">Metal-binding</keyword>
<dbReference type="InterPro" id="IPR050316">
    <property type="entry name" value="Tyrosinase/Hemocyanin"/>
</dbReference>
<evidence type="ECO:0000256" key="1">
    <source>
        <dbReference type="ARBA" id="ARBA00022723"/>
    </source>
</evidence>
<dbReference type="InterPro" id="IPR008922">
    <property type="entry name" value="Di-copper_centre_dom_sf"/>
</dbReference>
<feature type="chain" id="PRO_5007292877" description="Tyrosinase copper-binding domain-containing protein" evidence="3">
    <location>
        <begin position="27"/>
        <end position="409"/>
    </location>
</feature>
<dbReference type="GO" id="GO:0046872">
    <property type="term" value="F:metal ion binding"/>
    <property type="evidence" value="ECO:0007669"/>
    <property type="project" value="UniProtKB-KW"/>
</dbReference>
<protein>
    <recommendedName>
        <fullName evidence="4 5">Tyrosinase copper-binding domain-containing protein</fullName>
    </recommendedName>
</protein>
<dbReference type="InParanoid" id="A0A136INA1"/>
<reference evidence="7" key="1">
    <citation type="submission" date="2016-02" db="EMBL/GenBank/DDBJ databases">
        <title>Draft genome sequence of Microdochium bolleyi, a fungal endophyte of beachgrass.</title>
        <authorList>
            <consortium name="DOE Joint Genome Institute"/>
            <person name="David A.S."/>
            <person name="May G."/>
            <person name="Haridas S."/>
            <person name="Lim J."/>
            <person name="Wang M."/>
            <person name="Labutti K."/>
            <person name="Lipzen A."/>
            <person name="Barry K."/>
            <person name="Grigoriev I.V."/>
        </authorList>
    </citation>
    <scope>NUCLEOTIDE SEQUENCE [LARGE SCALE GENOMIC DNA]</scope>
    <source>
        <strain evidence="7">J235TASD1</strain>
    </source>
</reference>
<feature type="domain" description="Tyrosinase copper-binding" evidence="4">
    <location>
        <begin position="134"/>
        <end position="151"/>
    </location>
</feature>
<evidence type="ECO:0000313" key="6">
    <source>
        <dbReference type="EMBL" id="KXJ86129.1"/>
    </source>
</evidence>
<dbReference type="PROSITE" id="PS00497">
    <property type="entry name" value="TYROSINASE_1"/>
    <property type="match status" value="1"/>
</dbReference>
<evidence type="ECO:0000259" key="4">
    <source>
        <dbReference type="PROSITE" id="PS00497"/>
    </source>
</evidence>
<evidence type="ECO:0000313" key="7">
    <source>
        <dbReference type="Proteomes" id="UP000070501"/>
    </source>
</evidence>
<dbReference type="EMBL" id="KQ964270">
    <property type="protein sequence ID" value="KXJ86129.1"/>
    <property type="molecule type" value="Genomic_DNA"/>
</dbReference>
<dbReference type="Gene3D" id="1.10.1280.10">
    <property type="entry name" value="Di-copper center containing domain from catechol oxidase"/>
    <property type="match status" value="1"/>
</dbReference>
<dbReference type="AlphaFoldDB" id="A0A136INA1"/>